<name>A0ABV5N9D1_9ACTN</name>
<keyword evidence="1" id="KW-0732">Signal</keyword>
<dbReference type="Proteomes" id="UP001589709">
    <property type="component" value="Unassembled WGS sequence"/>
</dbReference>
<dbReference type="Gene3D" id="3.20.20.40">
    <property type="entry name" value="1, 4-beta cellobiohydrolase"/>
    <property type="match status" value="2"/>
</dbReference>
<evidence type="ECO:0000313" key="3">
    <source>
        <dbReference type="Proteomes" id="UP001589709"/>
    </source>
</evidence>
<evidence type="ECO:0000313" key="2">
    <source>
        <dbReference type="EMBL" id="MFB9466866.1"/>
    </source>
</evidence>
<protein>
    <recommendedName>
        <fullName evidence="1">Glucanase</fullName>
        <ecNumber evidence="1">3.2.1.-</ecNumber>
    </recommendedName>
</protein>
<keyword evidence="1" id="KW-0119">Carbohydrate metabolism</keyword>
<gene>
    <name evidence="2" type="ORF">ACFF45_30270</name>
</gene>
<dbReference type="SUPFAM" id="SSF51989">
    <property type="entry name" value="Glycosyl hydrolases family 6, cellulases"/>
    <property type="match status" value="1"/>
</dbReference>
<accession>A0ABV5N9D1</accession>
<evidence type="ECO:0000256" key="1">
    <source>
        <dbReference type="RuleBase" id="RU361186"/>
    </source>
</evidence>
<dbReference type="GO" id="GO:0016787">
    <property type="term" value="F:hydrolase activity"/>
    <property type="evidence" value="ECO:0007669"/>
    <property type="project" value="UniProtKB-KW"/>
</dbReference>
<dbReference type="RefSeq" id="WP_381349929.1">
    <property type="nucleotide sequence ID" value="NZ_JBHMCY010000081.1"/>
</dbReference>
<keyword evidence="1 2" id="KW-0378">Hydrolase</keyword>
<dbReference type="PIRSF" id="PIRSF001100">
    <property type="entry name" value="Beta_cellobiohydrolase"/>
    <property type="match status" value="1"/>
</dbReference>
<sequence length="429" mass="45414">MQPPLLLRRAGAAIAALGVCAALTSAQAQAAPLPTTATQKLITPATEFYVDPRSKAAEQALTDLKNGDLADAANMARLASWPQAKWFTEGTPAQVRAEVGKLARKARATGTTPVMVAYNVPGRDCTQYSSGGAASSAAYRQWIDAFAAGIGDGEAVVIVEPDGLALVPSDCGPTTDPTGELTAARLADLAYAVEALKAKPRTAVYLDAGNVQWRLVGDMAQRLLDSGVQHSDGFALNVSNTHPTDHNARYGAWISQCMWFATKGPDWARGHADQCANQYYSSAAPNDGTPGNSVSATDPATWRWTDAWFDQNVGNVPADELQHFVIDTSRNGLGAWTPAPGKYSGDAEPWCNAPGRGIGPRPTPDTGTPLIDAYLWIKVPGESDGSCTRNTGGTIDPEYGIVDPPAGTWWPDYVHGLARNAAPRLTFNH</sequence>
<dbReference type="EC" id="3.2.1.-" evidence="1"/>
<dbReference type="EMBL" id="JBHMCY010000081">
    <property type="protein sequence ID" value="MFB9466866.1"/>
    <property type="molecule type" value="Genomic_DNA"/>
</dbReference>
<keyword evidence="1" id="KW-0136">Cellulose degradation</keyword>
<keyword evidence="1" id="KW-0624">Polysaccharide degradation</keyword>
<reference evidence="2 3" key="1">
    <citation type="submission" date="2024-09" db="EMBL/GenBank/DDBJ databases">
        <authorList>
            <person name="Sun Q."/>
            <person name="Mori K."/>
        </authorList>
    </citation>
    <scope>NUCLEOTIDE SEQUENCE [LARGE SCALE GENOMIC DNA]</scope>
    <source>
        <strain evidence="2 3">JCM 6917</strain>
    </source>
</reference>
<dbReference type="PANTHER" id="PTHR34876">
    <property type="match status" value="1"/>
</dbReference>
<feature type="chain" id="PRO_5045004008" description="Glucanase" evidence="1">
    <location>
        <begin position="31"/>
        <end position="429"/>
    </location>
</feature>
<keyword evidence="3" id="KW-1185">Reference proteome</keyword>
<dbReference type="Pfam" id="PF01341">
    <property type="entry name" value="Glyco_hydro_6"/>
    <property type="match status" value="1"/>
</dbReference>
<feature type="signal peptide" evidence="1">
    <location>
        <begin position="1"/>
        <end position="30"/>
    </location>
</feature>
<keyword evidence="1" id="KW-0326">Glycosidase</keyword>
<dbReference type="InterPro" id="IPR016288">
    <property type="entry name" value="Beta_cellobiohydrolase"/>
</dbReference>
<comment type="similarity">
    <text evidence="1">Belongs to the glycosyl hydrolase family 6.</text>
</comment>
<organism evidence="2 3">
    <name type="scientific">Streptomyces cinereospinus</name>
    <dbReference type="NCBI Taxonomy" id="285561"/>
    <lineage>
        <taxon>Bacteria</taxon>
        <taxon>Bacillati</taxon>
        <taxon>Actinomycetota</taxon>
        <taxon>Actinomycetes</taxon>
        <taxon>Kitasatosporales</taxon>
        <taxon>Streptomycetaceae</taxon>
        <taxon>Streptomyces</taxon>
    </lineage>
</organism>
<comment type="caution">
    <text evidence="2">The sequence shown here is derived from an EMBL/GenBank/DDBJ whole genome shotgun (WGS) entry which is preliminary data.</text>
</comment>
<proteinExistence type="inferred from homology"/>
<dbReference type="PRINTS" id="PR00733">
    <property type="entry name" value="GLHYDRLASE6"/>
</dbReference>
<dbReference type="PANTHER" id="PTHR34876:SF4">
    <property type="entry name" value="1,4-BETA-D-GLUCAN CELLOBIOHYDROLASE C-RELATED"/>
    <property type="match status" value="1"/>
</dbReference>
<dbReference type="InterPro" id="IPR036434">
    <property type="entry name" value="Beta_cellobiohydrolase_sf"/>
</dbReference>